<dbReference type="EnsemblPlants" id="OPUNC12G08470.1">
    <property type="protein sequence ID" value="OPUNC12G08470.1"/>
    <property type="gene ID" value="OPUNC12G08470"/>
</dbReference>
<organism evidence="1">
    <name type="scientific">Oryza punctata</name>
    <name type="common">Red rice</name>
    <dbReference type="NCBI Taxonomy" id="4537"/>
    <lineage>
        <taxon>Eukaryota</taxon>
        <taxon>Viridiplantae</taxon>
        <taxon>Streptophyta</taxon>
        <taxon>Embryophyta</taxon>
        <taxon>Tracheophyta</taxon>
        <taxon>Spermatophyta</taxon>
        <taxon>Magnoliopsida</taxon>
        <taxon>Liliopsida</taxon>
        <taxon>Poales</taxon>
        <taxon>Poaceae</taxon>
        <taxon>BOP clade</taxon>
        <taxon>Oryzoideae</taxon>
        <taxon>Oryzeae</taxon>
        <taxon>Oryzinae</taxon>
        <taxon>Oryza</taxon>
    </lineage>
</organism>
<reference evidence="1" key="1">
    <citation type="submission" date="2015-04" db="UniProtKB">
        <authorList>
            <consortium name="EnsemblPlants"/>
        </authorList>
    </citation>
    <scope>IDENTIFICATION</scope>
</reference>
<proteinExistence type="predicted"/>
<accession>A0A0E0MLL5</accession>
<dbReference type="OMA" id="WPIVELI"/>
<reference evidence="1" key="2">
    <citation type="submission" date="2018-05" db="EMBL/GenBank/DDBJ databases">
        <title>OpunRS2 (Oryza punctata Reference Sequence Version 2).</title>
        <authorList>
            <person name="Zhang J."/>
            <person name="Kudrna D."/>
            <person name="Lee S."/>
            <person name="Talag J."/>
            <person name="Welchert J."/>
            <person name="Wing R.A."/>
        </authorList>
    </citation>
    <scope>NUCLEOTIDE SEQUENCE [LARGE SCALE GENOMIC DNA]</scope>
</reference>
<dbReference type="AlphaFoldDB" id="A0A0E0MLL5"/>
<evidence type="ECO:0000313" key="1">
    <source>
        <dbReference type="EnsemblPlants" id="OPUNC12G08470.1"/>
    </source>
</evidence>
<evidence type="ECO:0000313" key="2">
    <source>
        <dbReference type="Proteomes" id="UP000026962"/>
    </source>
</evidence>
<dbReference type="Gramene" id="OPUNC12G08470.1">
    <property type="protein sequence ID" value="OPUNC12G08470.1"/>
    <property type="gene ID" value="OPUNC12G08470"/>
</dbReference>
<keyword evidence="2" id="KW-1185">Reference proteome</keyword>
<dbReference type="HOGENOM" id="CLU_017472_2_0_1"/>
<protein>
    <submittedName>
        <fullName evidence="1">Uncharacterized protein</fullName>
    </submittedName>
</protein>
<sequence length="421" mass="48788">MPNNVVPQKLIRSIIGQTHDYLPQDYELTNQDLIAQTTIEVSAEDYTLVNVGDFYVKKRHLSCLLTGDDILNDDVSTTTYEDSTSSVRTYTVHGIKEQAKTDEKVYYENPFLIAMLKRDGVYRIDEDSDNFITKIVKDYLFHELRLSIKKQEIQILDSLGRNFDRVDLHKVIQGILNHLDIITQQHDLPSHERRDLNVVTWPIVELIQKKIQDMKLFRYKLAGILLCWKTNMVSETSDVVEVEDTDNSDDVVILGSRQRDINSRWDMKESKVRSATDDHKYSSLLSVVCAMSLQELICGLFRYIQQINCAATLESIWVQSSQPHTIKLNLRKLQYVLKKDEPLDRDCFDLSIPRVVGSFILVILDQESRTLYVLDPNPLNPAYKNNPNMRYTIKFLEITKYFSKVILVACPGSRWTEDINL</sequence>
<dbReference type="Proteomes" id="UP000026962">
    <property type="component" value="Chromosome 12"/>
</dbReference>
<name>A0A0E0MLL5_ORYPU</name>